<dbReference type="Proteomes" id="UP000465712">
    <property type="component" value="Unassembled WGS sequence"/>
</dbReference>
<evidence type="ECO:0000313" key="2">
    <source>
        <dbReference type="Proteomes" id="UP000465712"/>
    </source>
</evidence>
<feature type="non-terminal residue" evidence="1">
    <location>
        <position position="1"/>
    </location>
</feature>
<accession>A0A7X5ARK4</accession>
<protein>
    <submittedName>
        <fullName evidence="1">Uncharacterized protein</fullName>
    </submittedName>
</protein>
<sequence length="62" mass="6997">DIHGAANPFDPLLSSFNDVHIDYFSQYLEPAAEKIDMLWISWAEKTVDQSKQAGENNKKGSQ</sequence>
<evidence type="ECO:0000313" key="1">
    <source>
        <dbReference type="EMBL" id="NAW63872.1"/>
    </source>
</evidence>
<reference evidence="1 2" key="1">
    <citation type="submission" date="2017-05" db="EMBL/GenBank/DDBJ databases">
        <title>High clonality and local adaptation shapes Vibrionaceae linages within an endangered oasis.</title>
        <authorList>
            <person name="Vazquez-Rosas-Landa M."/>
        </authorList>
    </citation>
    <scope>NUCLEOTIDE SEQUENCE [LARGE SCALE GENOMIC DNA]</scope>
    <source>
        <strain evidence="1 2">P46_P4S1P180</strain>
    </source>
</reference>
<name>A0A7X5ARK4_9GAMM</name>
<comment type="caution">
    <text evidence="1">The sequence shown here is derived from an EMBL/GenBank/DDBJ whole genome shotgun (WGS) entry which is preliminary data.</text>
</comment>
<dbReference type="EMBL" id="WXWW01000027">
    <property type="protein sequence ID" value="NAW63872.1"/>
    <property type="molecule type" value="Genomic_DNA"/>
</dbReference>
<gene>
    <name evidence="1" type="ORF">CAG72_01465</name>
</gene>
<dbReference type="AlphaFoldDB" id="A0A7X5ARK4"/>
<organism evidence="1 2">
    <name type="scientific">Photobacterium halotolerans</name>
    <dbReference type="NCBI Taxonomy" id="265726"/>
    <lineage>
        <taxon>Bacteria</taxon>
        <taxon>Pseudomonadati</taxon>
        <taxon>Pseudomonadota</taxon>
        <taxon>Gammaproteobacteria</taxon>
        <taxon>Vibrionales</taxon>
        <taxon>Vibrionaceae</taxon>
        <taxon>Photobacterium</taxon>
    </lineage>
</organism>
<proteinExistence type="predicted"/>